<sequence length="569" mass="65234">MAEAVRQAVLDQIKDSNVKIDTLTESHVVDYFDLPIFEVFGYECAARDQWELDFKPIARIVKTSTLSKEYEVELPQRTFKIYATYYDSVRPLATKVDVAERFRAYKAKHDPRDDAYDKSLADLRHGHVYDSIDIPPGITNSRDSFDQFHSWLKSCKNHERCITLGTTDFVPSRLIDVGSGDSVRLVETGGHKTYTDELGVTKACNNHCWGSWVEPTLQTTNIDEFKKSIRLNVLPRNFQDAVVASRLLNIQYIWIDSLCIVQNSREDKGVQLPAMHKIYGCSYLNLAAANSYDCHGGFFRNRDLSVLSSTVRVGSVECRVVRKDFWAGELLTEPLYKRAWVLQERTLSPRTLNFGRQAFWQCLHTTACEIMPNGVPLVIDSGKDELKWRRLLHQEEFTRQDKVDLQGVWRHMVNTYKTCQITQKTDALPALDGLVTKMHSISKEEYVAGLWRNNLVEQLAWRVLKPNARYDVYCAPTWAWAQIDGPVELPPRVVLKKDYELGLLEVHVKPKEGAPGQIERSWLTVQGFVLSTELGNFHPDVPEAVQHTVVPLYYQQRNDGISGMETDRQ</sequence>
<feature type="domain" description="Heterokaryon incompatibility" evidence="1">
    <location>
        <begin position="207"/>
        <end position="344"/>
    </location>
</feature>
<organism evidence="2 3">
    <name type="scientific">Peltaster fructicola</name>
    <dbReference type="NCBI Taxonomy" id="286661"/>
    <lineage>
        <taxon>Eukaryota</taxon>
        <taxon>Fungi</taxon>
        <taxon>Dikarya</taxon>
        <taxon>Ascomycota</taxon>
        <taxon>Pezizomycotina</taxon>
        <taxon>Dothideomycetes</taxon>
        <taxon>Dothideomycetes incertae sedis</taxon>
        <taxon>Peltaster</taxon>
    </lineage>
</organism>
<name>A0A6H0Y5G5_9PEZI</name>
<dbReference type="AlphaFoldDB" id="A0A6H0Y5G5"/>
<keyword evidence="3" id="KW-1185">Reference proteome</keyword>
<dbReference type="Pfam" id="PF06985">
    <property type="entry name" value="HET"/>
    <property type="match status" value="1"/>
</dbReference>
<proteinExistence type="predicted"/>
<dbReference type="Proteomes" id="UP000503462">
    <property type="component" value="Chromosome 5"/>
</dbReference>
<protein>
    <recommendedName>
        <fullName evidence="1">Heterokaryon incompatibility domain-containing protein</fullName>
    </recommendedName>
</protein>
<evidence type="ECO:0000313" key="3">
    <source>
        <dbReference type="Proteomes" id="UP000503462"/>
    </source>
</evidence>
<dbReference type="EMBL" id="CP051143">
    <property type="protein sequence ID" value="QIX02145.1"/>
    <property type="molecule type" value="Genomic_DNA"/>
</dbReference>
<dbReference type="InterPro" id="IPR010730">
    <property type="entry name" value="HET"/>
</dbReference>
<dbReference type="PANTHER" id="PTHR33112">
    <property type="entry name" value="DOMAIN PROTEIN, PUTATIVE-RELATED"/>
    <property type="match status" value="1"/>
</dbReference>
<dbReference type="OrthoDB" id="3486565at2759"/>
<evidence type="ECO:0000259" key="1">
    <source>
        <dbReference type="Pfam" id="PF06985"/>
    </source>
</evidence>
<gene>
    <name evidence="2" type="ORF">AMS68_007662</name>
</gene>
<dbReference type="PANTHER" id="PTHR33112:SF16">
    <property type="entry name" value="HETEROKARYON INCOMPATIBILITY DOMAIN-CONTAINING PROTEIN"/>
    <property type="match status" value="1"/>
</dbReference>
<reference evidence="2 3" key="1">
    <citation type="journal article" date="2016" name="Sci. Rep.">
        <title>Peltaster fructicola genome reveals evolution from an invasive phytopathogen to an ectophytic parasite.</title>
        <authorList>
            <person name="Xu C."/>
            <person name="Chen H."/>
            <person name="Gleason M.L."/>
            <person name="Xu J.R."/>
            <person name="Liu H."/>
            <person name="Zhang R."/>
            <person name="Sun G."/>
        </authorList>
    </citation>
    <scope>NUCLEOTIDE SEQUENCE [LARGE SCALE GENOMIC DNA]</scope>
    <source>
        <strain evidence="2 3">LNHT1506</strain>
    </source>
</reference>
<accession>A0A6H0Y5G5</accession>
<evidence type="ECO:0000313" key="2">
    <source>
        <dbReference type="EMBL" id="QIX02145.1"/>
    </source>
</evidence>